<keyword evidence="1" id="KW-0812">Transmembrane</keyword>
<comment type="caution">
    <text evidence="2">The sequence shown here is derived from an EMBL/GenBank/DDBJ whole genome shotgun (WGS) entry which is preliminary data.</text>
</comment>
<organism evidence="2 3">
    <name type="scientific">Nonlabens xylanidelens</name>
    <dbReference type="NCBI Taxonomy" id="191564"/>
    <lineage>
        <taxon>Bacteria</taxon>
        <taxon>Pseudomonadati</taxon>
        <taxon>Bacteroidota</taxon>
        <taxon>Flavobacteriia</taxon>
        <taxon>Flavobacteriales</taxon>
        <taxon>Flavobacteriaceae</taxon>
        <taxon>Nonlabens</taxon>
    </lineage>
</organism>
<keyword evidence="3" id="KW-1185">Reference proteome</keyword>
<gene>
    <name evidence="2" type="ORF">LY01_01080</name>
</gene>
<reference evidence="2 3" key="1">
    <citation type="submission" date="2018-02" db="EMBL/GenBank/DDBJ databases">
        <title>Genomic Encyclopedia of Archaeal and Bacterial Type Strains, Phase II (KMG-II): from individual species to whole genera.</title>
        <authorList>
            <person name="Goeker M."/>
        </authorList>
    </citation>
    <scope>NUCLEOTIDE SEQUENCE [LARGE SCALE GENOMIC DNA]</scope>
    <source>
        <strain evidence="2 3">DSM 16809</strain>
    </source>
</reference>
<feature type="transmembrane region" description="Helical" evidence="1">
    <location>
        <begin position="64"/>
        <end position="88"/>
    </location>
</feature>
<accession>A0A2S6IMK7</accession>
<evidence type="ECO:0000313" key="3">
    <source>
        <dbReference type="Proteomes" id="UP000239002"/>
    </source>
</evidence>
<dbReference type="RefSeq" id="WP_104514805.1">
    <property type="nucleotide sequence ID" value="NZ_MQVW01000002.1"/>
</dbReference>
<dbReference type="AlphaFoldDB" id="A0A2S6IMK7"/>
<evidence type="ECO:0000313" key="2">
    <source>
        <dbReference type="EMBL" id="PPK95492.1"/>
    </source>
</evidence>
<proteinExistence type="predicted"/>
<dbReference type="EMBL" id="PTJE01000002">
    <property type="protein sequence ID" value="PPK95492.1"/>
    <property type="molecule type" value="Genomic_DNA"/>
</dbReference>
<protein>
    <submittedName>
        <fullName evidence="2">Uncharacterized protein</fullName>
    </submittedName>
</protein>
<dbReference type="Proteomes" id="UP000239002">
    <property type="component" value="Unassembled WGS sequence"/>
</dbReference>
<keyword evidence="1" id="KW-0472">Membrane</keyword>
<feature type="transmembrane region" description="Helical" evidence="1">
    <location>
        <begin position="100"/>
        <end position="123"/>
    </location>
</feature>
<evidence type="ECO:0000256" key="1">
    <source>
        <dbReference type="SAM" id="Phobius"/>
    </source>
</evidence>
<sequence length="173" mass="19835">MELTRHCDLCEHKKSDFKLGLVCGLTSRKPAFNKTCSKILLGNLFEEKLKQINLEYDQLKRKRLLTYSYTVVYLLIGFIIIAAGYFIGNHIFSHGVISTIPLIFIAVSFAPMGMAVSTFINYLQRLKVAKSKKEDLDKVLALYNIKYAIDIDYQTEFHGTQEVYIDLKVKGVR</sequence>
<dbReference type="OrthoDB" id="762068at2"/>
<name>A0A2S6IMK7_9FLAO</name>
<keyword evidence="1" id="KW-1133">Transmembrane helix</keyword>